<accession>A0AAD4KDP1</accession>
<feature type="compositionally biased region" description="Basic and acidic residues" evidence="1">
    <location>
        <begin position="1"/>
        <end position="11"/>
    </location>
</feature>
<proteinExistence type="predicted"/>
<dbReference type="RefSeq" id="XP_046065547.1">
    <property type="nucleotide sequence ID" value="XM_046214674.1"/>
</dbReference>
<dbReference type="Proteomes" id="UP001201262">
    <property type="component" value="Unassembled WGS sequence"/>
</dbReference>
<sequence length="680" mass="75984">MAGKDKEKVNIYEDEDDTAEERQDSHEAAPSSSRDSQATRDAQRAHEEGVARAAKITSENWLSVAPYPVQSQIPPATSYSSMLTLILFKLIDPKITAEAAIEALKKRGHWHPDENGIPSILQALLTGYFQPRKNTYQPEKVLITQLTLDCRVLHLCRLNDVTNFDASAESKRQEAFGFSAEGFRAERALSLTLPSTHREGVVANRKDQPQSVPQLIDPVHRQIANFYRNGVIAASKRIFHLYLPLVPCLIARRKTKRPALTNAIKTRDRKEQKKRSAGGVFPIAEQDLIKCKHFAATEAGIPIRVESGTMICVDYKDYSKMDIYAIHLMPDSPCIDDIVIIISKSNVAFARIAAAQSPEHALLNCKRLTSALNPWMDRSEPISVFVFCPRNEAGEPFYITPHKNDRLNAVYKHFQDFSKGSGTILSDSYFPVPSGGMYCSIKVGPFGEGNDGKVAKNANKASVQGSSAMSLGNKKDLDFNFGQNVSLDSTQGSSQDYDLGISSDLNLWFDSETGQDWLQNFELESFQNTEPENPPVVDSDLLTRLDKLHEMTGEIDQPWSQQEALGQNNSFPSTNQNHSTGNGQDYMDFGFGFDQQFGQLSSLQKSNQPFGQTFSLQELNQPFGFELFGQSAKTLGQKSSKASSQKYDDNPYREFNPKFDRQPTGRPRVLIMDRNGQRVL</sequence>
<evidence type="ECO:0000313" key="3">
    <source>
        <dbReference type="Proteomes" id="UP001201262"/>
    </source>
</evidence>
<evidence type="ECO:0000313" key="2">
    <source>
        <dbReference type="EMBL" id="KAH8689121.1"/>
    </source>
</evidence>
<reference evidence="2" key="1">
    <citation type="submission" date="2021-12" db="EMBL/GenBank/DDBJ databases">
        <title>Convergent genome expansion in fungi linked to evolution of root-endophyte symbiosis.</title>
        <authorList>
            <consortium name="DOE Joint Genome Institute"/>
            <person name="Ke Y.-H."/>
            <person name="Bonito G."/>
            <person name="Liao H.-L."/>
            <person name="Looney B."/>
            <person name="Rojas-Flechas A."/>
            <person name="Nash J."/>
            <person name="Hameed K."/>
            <person name="Schadt C."/>
            <person name="Martin F."/>
            <person name="Crous P.W."/>
            <person name="Miettinen O."/>
            <person name="Magnuson J.K."/>
            <person name="Labbe J."/>
            <person name="Jacobson D."/>
            <person name="Doktycz M.J."/>
            <person name="Veneault-Fourrey C."/>
            <person name="Kuo A."/>
            <person name="Mondo S."/>
            <person name="Calhoun S."/>
            <person name="Riley R."/>
            <person name="Ohm R."/>
            <person name="LaButti K."/>
            <person name="Andreopoulos B."/>
            <person name="Pangilinan J."/>
            <person name="Nolan M."/>
            <person name="Tritt A."/>
            <person name="Clum A."/>
            <person name="Lipzen A."/>
            <person name="Daum C."/>
            <person name="Barry K."/>
            <person name="Grigoriev I.V."/>
            <person name="Vilgalys R."/>
        </authorList>
    </citation>
    <scope>NUCLEOTIDE SEQUENCE</scope>
    <source>
        <strain evidence="2">PMI_201</strain>
    </source>
</reference>
<dbReference type="EMBL" id="JAJTJA010000016">
    <property type="protein sequence ID" value="KAH8689121.1"/>
    <property type="molecule type" value="Genomic_DNA"/>
</dbReference>
<feature type="region of interest" description="Disordered" evidence="1">
    <location>
        <begin position="1"/>
        <end position="51"/>
    </location>
</feature>
<feature type="compositionally biased region" description="Basic and acidic residues" evidence="1">
    <location>
        <begin position="37"/>
        <end position="50"/>
    </location>
</feature>
<gene>
    <name evidence="2" type="ORF">BGW36DRAFT_365652</name>
</gene>
<comment type="caution">
    <text evidence="2">The sequence shown here is derived from an EMBL/GenBank/DDBJ whole genome shotgun (WGS) entry which is preliminary data.</text>
</comment>
<protein>
    <submittedName>
        <fullName evidence="2">Uncharacterized protein</fullName>
    </submittedName>
</protein>
<dbReference type="GeneID" id="70244961"/>
<feature type="compositionally biased region" description="Polar residues" evidence="1">
    <location>
        <begin position="636"/>
        <end position="645"/>
    </location>
</feature>
<feature type="region of interest" description="Disordered" evidence="1">
    <location>
        <begin position="636"/>
        <end position="665"/>
    </location>
</feature>
<dbReference type="AlphaFoldDB" id="A0AAD4KDP1"/>
<evidence type="ECO:0000256" key="1">
    <source>
        <dbReference type="SAM" id="MobiDB-lite"/>
    </source>
</evidence>
<name>A0AAD4KDP1_9EURO</name>
<feature type="compositionally biased region" description="Basic and acidic residues" evidence="1">
    <location>
        <begin position="646"/>
        <end position="663"/>
    </location>
</feature>
<keyword evidence="3" id="KW-1185">Reference proteome</keyword>
<organism evidence="2 3">
    <name type="scientific">Talaromyces proteolyticus</name>
    <dbReference type="NCBI Taxonomy" id="1131652"/>
    <lineage>
        <taxon>Eukaryota</taxon>
        <taxon>Fungi</taxon>
        <taxon>Dikarya</taxon>
        <taxon>Ascomycota</taxon>
        <taxon>Pezizomycotina</taxon>
        <taxon>Eurotiomycetes</taxon>
        <taxon>Eurotiomycetidae</taxon>
        <taxon>Eurotiales</taxon>
        <taxon>Trichocomaceae</taxon>
        <taxon>Talaromyces</taxon>
        <taxon>Talaromyces sect. Bacilispori</taxon>
    </lineage>
</organism>